<comment type="caution">
    <text evidence="1">The sequence shown here is derived from an EMBL/GenBank/DDBJ whole genome shotgun (WGS) entry which is preliminary data.</text>
</comment>
<protein>
    <recommendedName>
        <fullName evidence="3">Gluconate 2-dehydrogenase subunit 3 family protein</fullName>
    </recommendedName>
</protein>
<dbReference type="InterPro" id="IPR027056">
    <property type="entry name" value="Gluconate_2DH_su3"/>
</dbReference>
<dbReference type="RefSeq" id="WP_188824275.1">
    <property type="nucleotide sequence ID" value="NZ_BMHH01000008.1"/>
</dbReference>
<dbReference type="Proteomes" id="UP000646478">
    <property type="component" value="Unassembled WGS sequence"/>
</dbReference>
<dbReference type="AlphaFoldDB" id="A0A916WES6"/>
<proteinExistence type="predicted"/>
<name>A0A916WES6_9HYPH</name>
<reference evidence="1" key="2">
    <citation type="submission" date="2020-09" db="EMBL/GenBank/DDBJ databases">
        <authorList>
            <person name="Sun Q."/>
            <person name="Zhou Y."/>
        </authorList>
    </citation>
    <scope>NUCLEOTIDE SEQUENCE</scope>
    <source>
        <strain evidence="1">CGMCC 1.15082</strain>
    </source>
</reference>
<evidence type="ECO:0008006" key="3">
    <source>
        <dbReference type="Google" id="ProtNLM"/>
    </source>
</evidence>
<evidence type="ECO:0000313" key="1">
    <source>
        <dbReference type="EMBL" id="GGA93805.1"/>
    </source>
</evidence>
<gene>
    <name evidence="1" type="ORF">GCM10011491_22500</name>
</gene>
<dbReference type="Pfam" id="PF13618">
    <property type="entry name" value="Gluconate_2-dh3"/>
    <property type="match status" value="1"/>
</dbReference>
<dbReference type="EMBL" id="BMHH01000008">
    <property type="protein sequence ID" value="GGA93805.1"/>
    <property type="molecule type" value="Genomic_DNA"/>
</dbReference>
<organism evidence="1 2">
    <name type="scientific">Brucella endophytica</name>
    <dbReference type="NCBI Taxonomy" id="1963359"/>
    <lineage>
        <taxon>Bacteria</taxon>
        <taxon>Pseudomonadati</taxon>
        <taxon>Pseudomonadota</taxon>
        <taxon>Alphaproteobacteria</taxon>
        <taxon>Hyphomicrobiales</taxon>
        <taxon>Brucellaceae</taxon>
        <taxon>Brucella/Ochrobactrum group</taxon>
        <taxon>Brucella</taxon>
    </lineage>
</organism>
<accession>A0A916WES6</accession>
<reference evidence="1" key="1">
    <citation type="journal article" date="2014" name="Int. J. Syst. Evol. Microbiol.">
        <title>Complete genome sequence of Corynebacterium casei LMG S-19264T (=DSM 44701T), isolated from a smear-ripened cheese.</title>
        <authorList>
            <consortium name="US DOE Joint Genome Institute (JGI-PGF)"/>
            <person name="Walter F."/>
            <person name="Albersmeier A."/>
            <person name="Kalinowski J."/>
            <person name="Ruckert C."/>
        </authorList>
    </citation>
    <scope>NUCLEOTIDE SEQUENCE</scope>
    <source>
        <strain evidence="1">CGMCC 1.15082</strain>
    </source>
</reference>
<keyword evidence="2" id="KW-1185">Reference proteome</keyword>
<sequence>MKISNTNSNHRQAPGARAIIVLFASRPAVLARSVAGRLAWSSFAASPPVPPQAGPWLFFTDEEAATVEAIVDRLILADELDIGGKEAGCAVFIDRQLARIVPSTERHAMEEPFTGRLPQFNAQSVNSPAQRYRSGLARLNEYCRSTFCGKTFPELGSRQQDKVLQGLEQGAIHLGALDPKAFFALVLQDTMEGFLADPVYGETSSQRWKKASFARTRYAPANITGRSDCAGKA</sequence>
<evidence type="ECO:0000313" key="2">
    <source>
        <dbReference type="Proteomes" id="UP000646478"/>
    </source>
</evidence>